<protein>
    <submittedName>
        <fullName evidence="1">Uncharacterized protein</fullName>
    </submittedName>
</protein>
<name>A0A374NXS6_9FIRM</name>
<reference evidence="1 2" key="1">
    <citation type="submission" date="2018-08" db="EMBL/GenBank/DDBJ databases">
        <title>A genome reference for cultivated species of the human gut microbiota.</title>
        <authorList>
            <person name="Zou Y."/>
            <person name="Xue W."/>
            <person name="Luo G."/>
        </authorList>
    </citation>
    <scope>NUCLEOTIDE SEQUENCE [LARGE SCALE GENOMIC DNA]</scope>
    <source>
        <strain evidence="1 2">TM09-12</strain>
    </source>
</reference>
<evidence type="ECO:0000313" key="2">
    <source>
        <dbReference type="Proteomes" id="UP000263014"/>
    </source>
</evidence>
<comment type="caution">
    <text evidence="1">The sequence shown here is derived from an EMBL/GenBank/DDBJ whole genome shotgun (WGS) entry which is preliminary data.</text>
</comment>
<dbReference type="AlphaFoldDB" id="A0A374NXS6"/>
<dbReference type="EMBL" id="QSON01000024">
    <property type="protein sequence ID" value="RGI96320.1"/>
    <property type="molecule type" value="Genomic_DNA"/>
</dbReference>
<dbReference type="Proteomes" id="UP000263014">
    <property type="component" value="Unassembled WGS sequence"/>
</dbReference>
<evidence type="ECO:0000313" key="1">
    <source>
        <dbReference type="EMBL" id="RGI96320.1"/>
    </source>
</evidence>
<organism evidence="1 2">
    <name type="scientific">Hungatella hathewayi</name>
    <dbReference type="NCBI Taxonomy" id="154046"/>
    <lineage>
        <taxon>Bacteria</taxon>
        <taxon>Bacillati</taxon>
        <taxon>Bacillota</taxon>
        <taxon>Clostridia</taxon>
        <taxon>Lachnospirales</taxon>
        <taxon>Lachnospiraceae</taxon>
        <taxon>Hungatella</taxon>
    </lineage>
</organism>
<proteinExistence type="predicted"/>
<accession>A0A374NXS6</accession>
<sequence length="70" mass="8126">MRRSARQENILPEWPPHLLFLWTETANIIDFVNPVKKYECTPRPFFGKMLSGKVSWGTANFMRGGTNNDI</sequence>
<gene>
    <name evidence="1" type="ORF">DXD79_29695</name>
</gene>